<evidence type="ECO:0000313" key="5">
    <source>
        <dbReference type="Proteomes" id="UP000238296"/>
    </source>
</evidence>
<proteinExistence type="predicted"/>
<dbReference type="EMBL" id="MLQM01000012">
    <property type="protein sequence ID" value="OHV05790.1"/>
    <property type="molecule type" value="Genomic_DNA"/>
</dbReference>
<dbReference type="AlphaFoldDB" id="A0A1S1NNR8"/>
<dbReference type="Proteomes" id="UP000238296">
    <property type="component" value="Unassembled WGS sequence"/>
</dbReference>
<dbReference type="EMBL" id="PPEA01000150">
    <property type="protein sequence ID" value="PQM48663.1"/>
    <property type="molecule type" value="Genomic_DNA"/>
</dbReference>
<keyword evidence="1" id="KW-0472">Membrane</keyword>
<feature type="transmembrane region" description="Helical" evidence="1">
    <location>
        <begin position="6"/>
        <end position="24"/>
    </location>
</feature>
<feature type="transmembrane region" description="Helical" evidence="1">
    <location>
        <begin position="212"/>
        <end position="232"/>
    </location>
</feature>
<feature type="transmembrane region" description="Helical" evidence="1">
    <location>
        <begin position="180"/>
        <end position="200"/>
    </location>
</feature>
<feature type="transmembrane region" description="Helical" evidence="1">
    <location>
        <begin position="147"/>
        <end position="168"/>
    </location>
</feature>
<protein>
    <recommendedName>
        <fullName evidence="6">GP55 protein</fullName>
    </recommendedName>
</protein>
<comment type="caution">
    <text evidence="2">The sequence shown here is derived from an EMBL/GenBank/DDBJ whole genome shotgun (WGS) entry which is preliminary data.</text>
</comment>
<evidence type="ECO:0000313" key="4">
    <source>
        <dbReference type="Proteomes" id="UP000179734"/>
    </source>
</evidence>
<keyword evidence="1" id="KW-1133">Transmembrane helix</keyword>
<name>A0A1S1NNR8_9MYCO</name>
<evidence type="ECO:0008006" key="6">
    <source>
        <dbReference type="Google" id="ProtNLM"/>
    </source>
</evidence>
<sequence length="246" mass="27477">MAVTALIGFTIAAIAWSLWIRRVTWRSRWEVAATVNVALQGCAVVLASPIASETIGTFLHRLTGRWNLEDFLAHDCFIVAATAIIYHALGRLADDDTMQESFRQFVERPATICIPVLLITFSLSNAAQTYRPDFFQLTTDGWLSLYWVLLAAMLIYLLGYASRALLILRKDPRSRRVANIYVLGATSAILACVVRAVTAVDKQIQAVEGGRLVWLFACIAGSICAVASAQAWRQKMRWFQRPRVQL</sequence>
<feature type="transmembrane region" description="Helical" evidence="1">
    <location>
        <begin position="31"/>
        <end position="51"/>
    </location>
</feature>
<accession>A0A1S1NNR8</accession>
<feature type="transmembrane region" description="Helical" evidence="1">
    <location>
        <begin position="71"/>
        <end position="89"/>
    </location>
</feature>
<feature type="transmembrane region" description="Helical" evidence="1">
    <location>
        <begin position="110"/>
        <end position="127"/>
    </location>
</feature>
<dbReference type="Proteomes" id="UP000179734">
    <property type="component" value="Unassembled WGS sequence"/>
</dbReference>
<keyword evidence="1" id="KW-0812">Transmembrane</keyword>
<reference evidence="3 5" key="2">
    <citation type="journal article" date="2017" name="Int. J. Syst. Evol. Microbiol.">
        <title>Mycobacterium talmoniae sp. nov., a slowly growing mycobacterium isolated from human respiratory samples.</title>
        <authorList>
            <person name="Davidson R.M."/>
            <person name="DeGroote M.A."/>
            <person name="Marola J.L."/>
            <person name="Buss S."/>
            <person name="Jones V."/>
            <person name="McNeil M.R."/>
            <person name="Freifeld A.G."/>
            <person name="Elaine Epperson L."/>
            <person name="Hasan N.A."/>
            <person name="Jackson M."/>
            <person name="Iwen P.C."/>
            <person name="Salfinger M."/>
            <person name="Strong M."/>
        </authorList>
    </citation>
    <scope>NUCLEOTIDE SEQUENCE [LARGE SCALE GENOMIC DNA]</scope>
    <source>
        <strain evidence="3 5">ATCC BAA-2683</strain>
    </source>
</reference>
<keyword evidence="4" id="KW-1185">Reference proteome</keyword>
<organism evidence="2 4">
    <name type="scientific">Mycobacterium talmoniae</name>
    <dbReference type="NCBI Taxonomy" id="1858794"/>
    <lineage>
        <taxon>Bacteria</taxon>
        <taxon>Bacillati</taxon>
        <taxon>Actinomycetota</taxon>
        <taxon>Actinomycetes</taxon>
        <taxon>Mycobacteriales</taxon>
        <taxon>Mycobacteriaceae</taxon>
        <taxon>Mycobacterium</taxon>
    </lineage>
</organism>
<gene>
    <name evidence="2" type="ORF">BKN37_04275</name>
    <name evidence="3" type="ORF">C1Y40_01117</name>
</gene>
<evidence type="ECO:0000313" key="3">
    <source>
        <dbReference type="EMBL" id="PQM48663.1"/>
    </source>
</evidence>
<evidence type="ECO:0000313" key="2">
    <source>
        <dbReference type="EMBL" id="OHV05790.1"/>
    </source>
</evidence>
<reference evidence="2 4" key="1">
    <citation type="submission" date="2016-10" db="EMBL/GenBank/DDBJ databases">
        <title>Genome sequence of Mycobacterium talmonii.</title>
        <authorList>
            <person name="Greninger A.L."/>
            <person name="Elliott B."/>
            <person name="Vasireddy S."/>
            <person name="Vasireddy R."/>
        </authorList>
    </citation>
    <scope>NUCLEOTIDE SEQUENCE [LARGE SCALE GENOMIC DNA]</scope>
    <source>
        <strain evidence="2">MO-5499</strain>
        <strain evidence="4">NE-TNMC-100812</strain>
    </source>
</reference>
<dbReference type="RefSeq" id="WP_071022071.1">
    <property type="nucleotide sequence ID" value="NZ_MLQM01000012.1"/>
</dbReference>
<reference evidence="3" key="3">
    <citation type="submission" date="2018-01" db="EMBL/GenBank/DDBJ databases">
        <authorList>
            <person name="Gaut B.S."/>
            <person name="Morton B.R."/>
            <person name="Clegg M.T."/>
            <person name="Duvall M.R."/>
        </authorList>
    </citation>
    <scope>NUCLEOTIDE SEQUENCE</scope>
    <source>
        <strain evidence="3">ATCC BAA-2683</strain>
    </source>
</reference>
<evidence type="ECO:0000256" key="1">
    <source>
        <dbReference type="SAM" id="Phobius"/>
    </source>
</evidence>